<reference evidence="3 4" key="1">
    <citation type="journal article" date="2015" name="Microbiome">
        <title>Genomic resolution of linkages in carbon, nitrogen, and sulfur cycling among widespread estuary sediment bacteria.</title>
        <authorList>
            <person name="Baker B.J."/>
            <person name="Lazar C.S."/>
            <person name="Teske A.P."/>
            <person name="Dick G.J."/>
        </authorList>
    </citation>
    <scope>NUCLEOTIDE SEQUENCE [LARGE SCALE GENOMIC DNA]</scope>
    <source>
        <strain evidence="3">SM23_60</strain>
    </source>
</reference>
<dbReference type="InterPro" id="IPR033756">
    <property type="entry name" value="YlxH/NBP35"/>
</dbReference>
<name>A0A0S8GD52_UNCW3</name>
<proteinExistence type="predicted"/>
<evidence type="ECO:0000313" key="3">
    <source>
        <dbReference type="EMBL" id="KPK70965.1"/>
    </source>
</evidence>
<evidence type="ECO:0000256" key="2">
    <source>
        <dbReference type="ARBA" id="ARBA00022840"/>
    </source>
</evidence>
<evidence type="ECO:0000313" key="4">
    <source>
        <dbReference type="Proteomes" id="UP000051096"/>
    </source>
</evidence>
<dbReference type="Pfam" id="PF10609">
    <property type="entry name" value="ParA"/>
    <property type="match status" value="1"/>
</dbReference>
<comment type="caution">
    <text evidence="3">The sequence shown here is derived from an EMBL/GenBank/DDBJ whole genome shotgun (WGS) entry which is preliminary data.</text>
</comment>
<dbReference type="GO" id="GO:0051539">
    <property type="term" value="F:4 iron, 4 sulfur cluster binding"/>
    <property type="evidence" value="ECO:0007669"/>
    <property type="project" value="TreeGrafter"/>
</dbReference>
<dbReference type="Gene3D" id="3.40.50.300">
    <property type="entry name" value="P-loop containing nucleotide triphosphate hydrolases"/>
    <property type="match status" value="1"/>
</dbReference>
<keyword evidence="1" id="KW-0547">Nucleotide-binding</keyword>
<dbReference type="AlphaFoldDB" id="A0A0S8GD52"/>
<dbReference type="InterPro" id="IPR044304">
    <property type="entry name" value="NUBPL-like"/>
</dbReference>
<dbReference type="Proteomes" id="UP000051096">
    <property type="component" value="Unassembled WGS sequence"/>
</dbReference>
<dbReference type="EMBL" id="LJUO01000076">
    <property type="protein sequence ID" value="KPK70965.1"/>
    <property type="molecule type" value="Genomic_DNA"/>
</dbReference>
<organism evidence="3 4">
    <name type="scientific">candidate division WOR_3 bacterium SM23_60</name>
    <dbReference type="NCBI Taxonomy" id="1703780"/>
    <lineage>
        <taxon>Bacteria</taxon>
        <taxon>Bacteria division WOR-3</taxon>
    </lineage>
</organism>
<keyword evidence="2 3" id="KW-0067">ATP-binding</keyword>
<sequence>MDPRPAVIDKRLQHISKIIAVSGGKGGIGKSSVASMLALILSRGEKRVGLLDLDFCGPSTHIILGVKDVYPQEEKGIVPPVVHNMSYMSIVYYAGDKPSPLRGTDVSNAIIELLSITQWGILDFLIVDMPPGISDTALDAIRLMRRTQFLNVTTPSKLAFETVRKVVQMQKELRLPIVGVIENMKRTNSTYIVDAVNALGVPYLGSVSHDDRFENALGNADGLVSTQFAMDMNSIIEHTDTFRSENRR</sequence>
<dbReference type="SUPFAM" id="SSF52540">
    <property type="entry name" value="P-loop containing nucleoside triphosphate hydrolases"/>
    <property type="match status" value="1"/>
</dbReference>
<gene>
    <name evidence="3" type="ORF">AMJ87_08030</name>
</gene>
<protein>
    <submittedName>
        <fullName evidence="3">ATP-binding protein</fullName>
    </submittedName>
</protein>
<dbReference type="PANTHER" id="PTHR42961">
    <property type="entry name" value="IRON-SULFUR PROTEIN NUBPL"/>
    <property type="match status" value="1"/>
</dbReference>
<dbReference type="GO" id="GO:0016226">
    <property type="term" value="P:iron-sulfur cluster assembly"/>
    <property type="evidence" value="ECO:0007669"/>
    <property type="project" value="InterPro"/>
</dbReference>
<accession>A0A0S8GD52</accession>
<dbReference type="InterPro" id="IPR027417">
    <property type="entry name" value="P-loop_NTPase"/>
</dbReference>
<dbReference type="PANTHER" id="PTHR42961:SF2">
    <property type="entry name" value="IRON-SULFUR PROTEIN NUBPL"/>
    <property type="match status" value="1"/>
</dbReference>
<dbReference type="GO" id="GO:0005524">
    <property type="term" value="F:ATP binding"/>
    <property type="evidence" value="ECO:0007669"/>
    <property type="project" value="UniProtKB-KW"/>
</dbReference>
<evidence type="ECO:0000256" key="1">
    <source>
        <dbReference type="ARBA" id="ARBA00022741"/>
    </source>
</evidence>